<dbReference type="Pfam" id="PF02769">
    <property type="entry name" value="AIRS_C"/>
    <property type="match status" value="1"/>
</dbReference>
<dbReference type="InterPro" id="IPR036676">
    <property type="entry name" value="PurM-like_C_sf"/>
</dbReference>
<dbReference type="Gene3D" id="3.90.650.10">
    <property type="entry name" value="PurM-like C-terminal domain"/>
    <property type="match status" value="1"/>
</dbReference>
<dbReference type="PIRSF" id="PIRSF005644">
    <property type="entry name" value="Hdrgns_mtr_HypE"/>
    <property type="match status" value="1"/>
</dbReference>
<dbReference type="InterPro" id="IPR036921">
    <property type="entry name" value="PurM-like_N_sf"/>
</dbReference>
<feature type="domain" description="PurM-like C-terminal" evidence="3">
    <location>
        <begin position="157"/>
        <end position="310"/>
    </location>
</feature>
<accession>A0ABD5YTU3</accession>
<organism evidence="4 5">
    <name type="scientific">Halocatena marina</name>
    <dbReference type="NCBI Taxonomy" id="2934937"/>
    <lineage>
        <taxon>Archaea</taxon>
        <taxon>Methanobacteriati</taxon>
        <taxon>Methanobacteriota</taxon>
        <taxon>Stenosarchaea group</taxon>
        <taxon>Halobacteria</taxon>
        <taxon>Halobacteriales</taxon>
        <taxon>Natronomonadaceae</taxon>
        <taxon>Halocatena</taxon>
    </lineage>
</organism>
<evidence type="ECO:0000313" key="4">
    <source>
        <dbReference type="EMBL" id="MFC7191817.1"/>
    </source>
</evidence>
<dbReference type="PANTHER" id="PTHR30303">
    <property type="entry name" value="HYDROGENASE ISOENZYMES FORMATION PROTEIN HYPE"/>
    <property type="match status" value="1"/>
</dbReference>
<dbReference type="InterPro" id="IPR010918">
    <property type="entry name" value="PurM-like_C_dom"/>
</dbReference>
<feature type="domain" description="PurM-like N-terminal" evidence="2">
    <location>
        <begin position="36"/>
        <end position="136"/>
    </location>
</feature>
<dbReference type="CDD" id="cd06061">
    <property type="entry name" value="PurM-like1"/>
    <property type="match status" value="1"/>
</dbReference>
<dbReference type="AlphaFoldDB" id="A0ABD5YTU3"/>
<sequence length="339" mass="35757">MPDYGKVDADFFDEYIYPHLGASRDEVRLGPTAGVDFGIVEVDDSALVVATDPLSILPALGFERAATFALDIVLADVAVSGLPPQYLSISFTLPPEMTDEEFATVWQAIDEKATDLGVSVVTGHTARYEGCEYPWVGGASVFALGNPDDIVRPNGTQPGDDVIVTTGPAVEAVGLLTTLFGEQMDLPEATLTMATDGLAETGTVRDALTAATTGPITAMHDATECGLQGALTEIAESAGVRLDIDRSAVPTKPAVQEVCSYLDIEPWHATSSGTLLITVRPDGTESVIEALRDRGTTAAVIGTASNGSGTYIDSERVRHPSVDPSWTVYAEYADQQTDN</sequence>
<comment type="similarity">
    <text evidence="1">Belongs to the HypE family.</text>
</comment>
<dbReference type="Proteomes" id="UP001596417">
    <property type="component" value="Unassembled WGS sequence"/>
</dbReference>
<proteinExistence type="inferred from homology"/>
<evidence type="ECO:0000313" key="5">
    <source>
        <dbReference type="Proteomes" id="UP001596417"/>
    </source>
</evidence>
<gene>
    <name evidence="4" type="ORF">ACFQL7_19890</name>
</gene>
<dbReference type="InterPro" id="IPR016188">
    <property type="entry name" value="PurM-like_N"/>
</dbReference>
<dbReference type="Gene3D" id="3.30.1330.10">
    <property type="entry name" value="PurM-like, N-terminal domain"/>
    <property type="match status" value="1"/>
</dbReference>
<keyword evidence="5" id="KW-1185">Reference proteome</keyword>
<comment type="caution">
    <text evidence="4">The sequence shown here is derived from an EMBL/GenBank/DDBJ whole genome shotgun (WGS) entry which is preliminary data.</text>
</comment>
<dbReference type="InterPro" id="IPR011854">
    <property type="entry name" value="HypE"/>
</dbReference>
<dbReference type="PANTHER" id="PTHR30303:SF4">
    <property type="entry name" value="HYDROGENASE EXPRESSION_FORMATION PROTEIN HYPE"/>
    <property type="match status" value="1"/>
</dbReference>
<dbReference type="GeneID" id="76201605"/>
<dbReference type="SUPFAM" id="SSF55326">
    <property type="entry name" value="PurM N-terminal domain-like"/>
    <property type="match status" value="1"/>
</dbReference>
<dbReference type="Pfam" id="PF00586">
    <property type="entry name" value="AIRS"/>
    <property type="match status" value="1"/>
</dbReference>
<evidence type="ECO:0000259" key="3">
    <source>
        <dbReference type="Pfam" id="PF02769"/>
    </source>
</evidence>
<dbReference type="EMBL" id="JBHTAX010000001">
    <property type="protein sequence ID" value="MFC7191817.1"/>
    <property type="molecule type" value="Genomic_DNA"/>
</dbReference>
<reference evidence="4 5" key="1">
    <citation type="journal article" date="2019" name="Int. J. Syst. Evol. Microbiol.">
        <title>The Global Catalogue of Microorganisms (GCM) 10K type strain sequencing project: providing services to taxonomists for standard genome sequencing and annotation.</title>
        <authorList>
            <consortium name="The Broad Institute Genomics Platform"/>
            <consortium name="The Broad Institute Genome Sequencing Center for Infectious Disease"/>
            <person name="Wu L."/>
            <person name="Ma J."/>
        </authorList>
    </citation>
    <scope>NUCLEOTIDE SEQUENCE [LARGE SCALE GENOMIC DNA]</scope>
    <source>
        <strain evidence="4 5">RDMS1</strain>
    </source>
</reference>
<dbReference type="SUPFAM" id="SSF56042">
    <property type="entry name" value="PurM C-terminal domain-like"/>
    <property type="match status" value="1"/>
</dbReference>
<evidence type="ECO:0000256" key="1">
    <source>
        <dbReference type="ARBA" id="ARBA00006243"/>
    </source>
</evidence>
<evidence type="ECO:0000259" key="2">
    <source>
        <dbReference type="Pfam" id="PF00586"/>
    </source>
</evidence>
<name>A0ABD5YTU3_9EURY</name>
<protein>
    <submittedName>
        <fullName evidence="4">AIR synthase family protein</fullName>
    </submittedName>
</protein>
<dbReference type="RefSeq" id="WP_264555443.1">
    <property type="nucleotide sequence ID" value="NZ_CP109979.1"/>
</dbReference>